<protein>
    <submittedName>
        <fullName evidence="1">Uncharacterized protein</fullName>
    </submittedName>
</protein>
<comment type="caution">
    <text evidence="1">The sequence shown here is derived from an EMBL/GenBank/DDBJ whole genome shotgun (WGS) entry which is preliminary data.</text>
</comment>
<organism evidence="1 2">
    <name type="scientific">Pangasius djambal</name>
    <dbReference type="NCBI Taxonomy" id="1691987"/>
    <lineage>
        <taxon>Eukaryota</taxon>
        <taxon>Metazoa</taxon>
        <taxon>Chordata</taxon>
        <taxon>Craniata</taxon>
        <taxon>Vertebrata</taxon>
        <taxon>Euteleostomi</taxon>
        <taxon>Actinopterygii</taxon>
        <taxon>Neopterygii</taxon>
        <taxon>Teleostei</taxon>
        <taxon>Ostariophysi</taxon>
        <taxon>Siluriformes</taxon>
        <taxon>Pangasiidae</taxon>
        <taxon>Pangasius</taxon>
    </lineage>
</organism>
<sequence length="99" mass="11560">TTHSSSSCCSDRFINPVPRAYPHSRYITHQYGHHLHQQPCSPVLSCWFCWVFPAFSPSQWHRLQMGQTYAVLSFTRDHCLHPTLSLMKKQDPNVQFLES</sequence>
<reference evidence="1" key="1">
    <citation type="submission" date="2020-02" db="EMBL/GenBank/DDBJ databases">
        <title>Genome sequencing of the panga catfish, Pangasius djambal.</title>
        <authorList>
            <person name="Wen M."/>
            <person name="Zahm M."/>
            <person name="Roques C."/>
            <person name="Cabau C."/>
            <person name="Klopp C."/>
            <person name="Donnadieu C."/>
            <person name="Jouanno E."/>
            <person name="Avarre J.-C."/>
            <person name="Campet M."/>
            <person name="Ha T."/>
            <person name="Dugue R."/>
            <person name="Lampietro C."/>
            <person name="Louis A."/>
            <person name="Herpin A."/>
            <person name="Echchiki A."/>
            <person name="Berthelot C."/>
            <person name="Parey E."/>
            <person name="Roest-Crollius H."/>
            <person name="Braasch I."/>
            <person name="Postlethwait J.H."/>
            <person name="Bobe J."/>
            <person name="Montfort J."/>
            <person name="Bouchez O."/>
            <person name="Begum T."/>
            <person name="Schartl M."/>
            <person name="Gustiano R."/>
            <person name="Guiguen Y."/>
        </authorList>
    </citation>
    <scope>NUCLEOTIDE SEQUENCE</scope>
    <source>
        <strain evidence="1">Pdj_M5554</strain>
    </source>
</reference>
<keyword evidence="2" id="KW-1185">Reference proteome</keyword>
<gene>
    <name evidence="1" type="ORF">PDJAM_G00196040</name>
</gene>
<name>A0ACC5Y6W9_9TELE</name>
<dbReference type="EMBL" id="CM040978">
    <property type="protein sequence ID" value="MCJ8731150.1"/>
    <property type="molecule type" value="Genomic_DNA"/>
</dbReference>
<dbReference type="Proteomes" id="UP000830395">
    <property type="component" value="Chromosome 4"/>
</dbReference>
<feature type="non-terminal residue" evidence="1">
    <location>
        <position position="1"/>
    </location>
</feature>
<feature type="non-terminal residue" evidence="1">
    <location>
        <position position="99"/>
    </location>
</feature>
<accession>A0ACC5Y6W9</accession>
<evidence type="ECO:0000313" key="1">
    <source>
        <dbReference type="EMBL" id="MCJ8731150.1"/>
    </source>
</evidence>
<proteinExistence type="predicted"/>
<evidence type="ECO:0000313" key="2">
    <source>
        <dbReference type="Proteomes" id="UP000830395"/>
    </source>
</evidence>